<feature type="transmembrane region" description="Helical" evidence="2">
    <location>
        <begin position="191"/>
        <end position="209"/>
    </location>
</feature>
<dbReference type="SUPFAM" id="SSF103473">
    <property type="entry name" value="MFS general substrate transporter"/>
    <property type="match status" value="1"/>
</dbReference>
<keyword evidence="2" id="KW-1133">Transmembrane helix</keyword>
<keyword evidence="2" id="KW-0472">Membrane</keyword>
<keyword evidence="4" id="KW-1185">Reference proteome</keyword>
<dbReference type="Gene3D" id="1.20.1250.20">
    <property type="entry name" value="MFS general substrate transporter like domains"/>
    <property type="match status" value="2"/>
</dbReference>
<proteinExistence type="predicted"/>
<feature type="transmembrane region" description="Helical" evidence="2">
    <location>
        <begin position="60"/>
        <end position="78"/>
    </location>
</feature>
<dbReference type="PANTHER" id="PTHR11328:SF24">
    <property type="entry name" value="MAJOR FACILITATOR SUPERFAMILY (MFS) PROFILE DOMAIN-CONTAINING PROTEIN"/>
    <property type="match status" value="1"/>
</dbReference>
<name>A0ABW4H1Y9_9LACO</name>
<feature type="transmembrane region" description="Helical" evidence="2">
    <location>
        <begin position="343"/>
        <end position="361"/>
    </location>
</feature>
<feature type="transmembrane region" description="Helical" evidence="2">
    <location>
        <begin position="121"/>
        <end position="140"/>
    </location>
</feature>
<dbReference type="InterPro" id="IPR039672">
    <property type="entry name" value="MFS_2"/>
</dbReference>
<feature type="transmembrane region" description="Helical" evidence="2">
    <location>
        <begin position="287"/>
        <end position="309"/>
    </location>
</feature>
<dbReference type="RefSeq" id="WP_382387054.1">
    <property type="nucleotide sequence ID" value="NZ_JBHTOM010000004.1"/>
</dbReference>
<dbReference type="CDD" id="cd17332">
    <property type="entry name" value="MFS_MelB_like"/>
    <property type="match status" value="1"/>
</dbReference>
<keyword evidence="1" id="KW-0813">Transport</keyword>
<feature type="transmembrane region" description="Helical" evidence="2">
    <location>
        <begin position="256"/>
        <end position="281"/>
    </location>
</feature>
<evidence type="ECO:0000313" key="3">
    <source>
        <dbReference type="EMBL" id="MFD1548724.1"/>
    </source>
</evidence>
<feature type="transmembrane region" description="Helical" evidence="2">
    <location>
        <begin position="20"/>
        <end position="48"/>
    </location>
</feature>
<feature type="transmembrane region" description="Helical" evidence="2">
    <location>
        <begin position="316"/>
        <end position="337"/>
    </location>
</feature>
<accession>A0ABW4H1Y9</accession>
<evidence type="ECO:0000313" key="4">
    <source>
        <dbReference type="Proteomes" id="UP001597195"/>
    </source>
</evidence>
<comment type="caution">
    <text evidence="3">The sequence shown here is derived from an EMBL/GenBank/DDBJ whole genome shotgun (WGS) entry which is preliminary data.</text>
</comment>
<evidence type="ECO:0000256" key="1">
    <source>
        <dbReference type="ARBA" id="ARBA00022597"/>
    </source>
</evidence>
<dbReference type="Pfam" id="PF13347">
    <property type="entry name" value="MFS_2"/>
    <property type="match status" value="1"/>
</dbReference>
<organism evidence="3 4">
    <name type="scientific">Levilactobacillus fuyuanensis</name>
    <dbReference type="NCBI Taxonomy" id="2486022"/>
    <lineage>
        <taxon>Bacteria</taxon>
        <taxon>Bacillati</taxon>
        <taxon>Bacillota</taxon>
        <taxon>Bacilli</taxon>
        <taxon>Lactobacillales</taxon>
        <taxon>Lactobacillaceae</taxon>
        <taxon>Levilactobacillus</taxon>
    </lineage>
</organism>
<feature type="transmembrane region" description="Helical" evidence="2">
    <location>
        <begin position="160"/>
        <end position="179"/>
    </location>
</feature>
<feature type="transmembrane region" description="Helical" evidence="2">
    <location>
        <begin position="99"/>
        <end position="115"/>
    </location>
</feature>
<gene>
    <name evidence="3" type="ORF">ACFQ5T_03385</name>
</gene>
<dbReference type="EMBL" id="JBHTOM010000004">
    <property type="protein sequence ID" value="MFD1548724.1"/>
    <property type="molecule type" value="Genomic_DNA"/>
</dbReference>
<feature type="transmembrane region" description="Helical" evidence="2">
    <location>
        <begin position="431"/>
        <end position="453"/>
    </location>
</feature>
<protein>
    <submittedName>
        <fullName evidence="3">MFS transporter</fullName>
    </submittedName>
</protein>
<dbReference type="InterPro" id="IPR036259">
    <property type="entry name" value="MFS_trans_sf"/>
</dbReference>
<feature type="transmembrane region" description="Helical" evidence="2">
    <location>
        <begin position="387"/>
        <end position="411"/>
    </location>
</feature>
<keyword evidence="2" id="KW-0812">Transmembrane</keyword>
<dbReference type="Proteomes" id="UP001597195">
    <property type="component" value="Unassembled WGS sequence"/>
</dbReference>
<reference evidence="4" key="1">
    <citation type="journal article" date="2019" name="Int. J. Syst. Evol. Microbiol.">
        <title>The Global Catalogue of Microorganisms (GCM) 10K type strain sequencing project: providing services to taxonomists for standard genome sequencing and annotation.</title>
        <authorList>
            <consortium name="The Broad Institute Genomics Platform"/>
            <consortium name="The Broad Institute Genome Sequencing Center for Infectious Disease"/>
            <person name="Wu L."/>
            <person name="Ma J."/>
        </authorList>
    </citation>
    <scope>NUCLEOTIDE SEQUENCE [LARGE SCALE GENOMIC DNA]</scope>
    <source>
        <strain evidence="4">CCM 8906</strain>
    </source>
</reference>
<sequence length="523" mass="58683">MKKIGDYISHRVYQKRKVTFWTSIGFGVSDMVGGGGQTIIGAWLLFFYTTYCNLSATQGALIVAIGKIISGTCGMLMGGWTDNFYRTKIGRRFGRRHSFMYFGAPLLLTFTLMWVGGRSFWYYLIIYCVFDAVSTISIPYETLPTEMTKNYDERTKISTARMFFSASATFFGTFLPGQLFRVMGTKSPMPFFINGLIFGILFVVAYYISAFSTWEHPVSEIAVGDINEKRSIGQALAQDFKAYISTLKIKSFRQHLYIYLLSFTGKDVYNTVFTYFCVYVLGVSATLAANLLSLSIVGVVTTLIGGWLMVKFGPRFLYILSYGLMLLMYGGYFTVVHSQPSNIVMWLFIISFVYQIGRSLLEFTPWNVYPFIPDVDELVSGHNRAGVFASVISLTRNSTAAIATVLVGMFLDANGFVKNATTEPIHVQNAIMQAIFVGAGGLVLLALLVALTFKLNRHTHKVIIDEVKRLRDGGSKRDATEETKRITKQITGYDYSRVWPESPDTVNPPIVLKVDRDKVANKK</sequence>
<keyword evidence="1" id="KW-0762">Sugar transport</keyword>
<evidence type="ECO:0000256" key="2">
    <source>
        <dbReference type="SAM" id="Phobius"/>
    </source>
</evidence>
<dbReference type="PANTHER" id="PTHR11328">
    <property type="entry name" value="MAJOR FACILITATOR SUPERFAMILY DOMAIN-CONTAINING PROTEIN"/>
    <property type="match status" value="1"/>
</dbReference>